<protein>
    <submittedName>
        <fullName evidence="1">Uncharacterized protein</fullName>
    </submittedName>
</protein>
<proteinExistence type="predicted"/>
<evidence type="ECO:0000313" key="2">
    <source>
        <dbReference type="Proteomes" id="UP000886501"/>
    </source>
</evidence>
<evidence type="ECO:0000313" key="1">
    <source>
        <dbReference type="EMBL" id="KAF9650861.1"/>
    </source>
</evidence>
<keyword evidence="2" id="KW-1185">Reference proteome</keyword>
<accession>A0ACB6ZN71</accession>
<gene>
    <name evidence="1" type="ORF">BDM02DRAFT_1211056</name>
</gene>
<organism evidence="1 2">
    <name type="scientific">Thelephora ganbajun</name>
    <name type="common">Ganba fungus</name>
    <dbReference type="NCBI Taxonomy" id="370292"/>
    <lineage>
        <taxon>Eukaryota</taxon>
        <taxon>Fungi</taxon>
        <taxon>Dikarya</taxon>
        <taxon>Basidiomycota</taxon>
        <taxon>Agaricomycotina</taxon>
        <taxon>Agaricomycetes</taxon>
        <taxon>Thelephorales</taxon>
        <taxon>Thelephoraceae</taxon>
        <taxon>Thelephora</taxon>
    </lineage>
</organism>
<sequence length="168" mass="18485">MLGFSPARPGKRDLWLSERSYSQANLGRRGGGYALGVRLFSQIGMCSGVLRNRSSFILTSSCCVCAIKDPCRVKISTFDLRRFHFLKLETISLYPSPNVYHVGSQLGQSKNQPASMTTRLHALLGLWSFSSPCGSQDYFRTKGGGGSHTHGTFAVLHVLFSVPREHGD</sequence>
<comment type="caution">
    <text evidence="1">The sequence shown here is derived from an EMBL/GenBank/DDBJ whole genome shotgun (WGS) entry which is preliminary data.</text>
</comment>
<reference evidence="1" key="2">
    <citation type="journal article" date="2020" name="Nat. Commun.">
        <title>Large-scale genome sequencing of mycorrhizal fungi provides insights into the early evolution of symbiotic traits.</title>
        <authorList>
            <person name="Miyauchi S."/>
            <person name="Kiss E."/>
            <person name="Kuo A."/>
            <person name="Drula E."/>
            <person name="Kohler A."/>
            <person name="Sanchez-Garcia M."/>
            <person name="Morin E."/>
            <person name="Andreopoulos B."/>
            <person name="Barry K.W."/>
            <person name="Bonito G."/>
            <person name="Buee M."/>
            <person name="Carver A."/>
            <person name="Chen C."/>
            <person name="Cichocki N."/>
            <person name="Clum A."/>
            <person name="Culley D."/>
            <person name="Crous P.W."/>
            <person name="Fauchery L."/>
            <person name="Girlanda M."/>
            <person name="Hayes R.D."/>
            <person name="Keri Z."/>
            <person name="LaButti K."/>
            <person name="Lipzen A."/>
            <person name="Lombard V."/>
            <person name="Magnuson J."/>
            <person name="Maillard F."/>
            <person name="Murat C."/>
            <person name="Nolan M."/>
            <person name="Ohm R.A."/>
            <person name="Pangilinan J."/>
            <person name="Pereira M.F."/>
            <person name="Perotto S."/>
            <person name="Peter M."/>
            <person name="Pfister S."/>
            <person name="Riley R."/>
            <person name="Sitrit Y."/>
            <person name="Stielow J.B."/>
            <person name="Szollosi G."/>
            <person name="Zifcakova L."/>
            <person name="Stursova M."/>
            <person name="Spatafora J.W."/>
            <person name="Tedersoo L."/>
            <person name="Vaario L.M."/>
            <person name="Yamada A."/>
            <person name="Yan M."/>
            <person name="Wang P."/>
            <person name="Xu J."/>
            <person name="Bruns T."/>
            <person name="Baldrian P."/>
            <person name="Vilgalys R."/>
            <person name="Dunand C."/>
            <person name="Henrissat B."/>
            <person name="Grigoriev I.V."/>
            <person name="Hibbett D."/>
            <person name="Nagy L.G."/>
            <person name="Martin F.M."/>
        </authorList>
    </citation>
    <scope>NUCLEOTIDE SEQUENCE</scope>
    <source>
        <strain evidence="1">P2</strain>
    </source>
</reference>
<dbReference type="Proteomes" id="UP000886501">
    <property type="component" value="Unassembled WGS sequence"/>
</dbReference>
<name>A0ACB6ZN71_THEGA</name>
<reference evidence="1" key="1">
    <citation type="submission" date="2019-10" db="EMBL/GenBank/DDBJ databases">
        <authorList>
            <consortium name="DOE Joint Genome Institute"/>
            <person name="Kuo A."/>
            <person name="Miyauchi S."/>
            <person name="Kiss E."/>
            <person name="Drula E."/>
            <person name="Kohler A."/>
            <person name="Sanchez-Garcia M."/>
            <person name="Andreopoulos B."/>
            <person name="Barry K.W."/>
            <person name="Bonito G."/>
            <person name="Buee M."/>
            <person name="Carver A."/>
            <person name="Chen C."/>
            <person name="Cichocki N."/>
            <person name="Clum A."/>
            <person name="Culley D."/>
            <person name="Crous P.W."/>
            <person name="Fauchery L."/>
            <person name="Girlanda M."/>
            <person name="Hayes R."/>
            <person name="Keri Z."/>
            <person name="Labutti K."/>
            <person name="Lipzen A."/>
            <person name="Lombard V."/>
            <person name="Magnuson J."/>
            <person name="Maillard F."/>
            <person name="Morin E."/>
            <person name="Murat C."/>
            <person name="Nolan M."/>
            <person name="Ohm R."/>
            <person name="Pangilinan J."/>
            <person name="Pereira M."/>
            <person name="Perotto S."/>
            <person name="Peter M."/>
            <person name="Riley R."/>
            <person name="Sitrit Y."/>
            <person name="Stielow B."/>
            <person name="Szollosi G."/>
            <person name="Zifcakova L."/>
            <person name="Stursova M."/>
            <person name="Spatafora J.W."/>
            <person name="Tedersoo L."/>
            <person name="Vaario L.-M."/>
            <person name="Yamada A."/>
            <person name="Yan M."/>
            <person name="Wang P."/>
            <person name="Xu J."/>
            <person name="Bruns T."/>
            <person name="Baldrian P."/>
            <person name="Vilgalys R."/>
            <person name="Henrissat B."/>
            <person name="Grigoriev I.V."/>
            <person name="Hibbett D."/>
            <person name="Nagy L.G."/>
            <person name="Martin F.M."/>
        </authorList>
    </citation>
    <scope>NUCLEOTIDE SEQUENCE</scope>
    <source>
        <strain evidence="1">P2</strain>
    </source>
</reference>
<dbReference type="EMBL" id="MU117980">
    <property type="protein sequence ID" value="KAF9650861.1"/>
    <property type="molecule type" value="Genomic_DNA"/>
</dbReference>